<dbReference type="Proteomes" id="UP000318946">
    <property type="component" value="Chromosome"/>
</dbReference>
<dbReference type="KEGG" id="acou:A5CBH24_00610"/>
<dbReference type="PANTHER" id="PTHR34301">
    <property type="entry name" value="DNA-BINDING PROTEIN-RELATED"/>
    <property type="match status" value="1"/>
</dbReference>
<dbReference type="EMBL" id="AP019735">
    <property type="protein sequence ID" value="BBL02748.1"/>
    <property type="molecule type" value="Genomic_DNA"/>
</dbReference>
<keyword evidence="2" id="KW-1185">Reference proteome</keyword>
<evidence type="ECO:0008006" key="3">
    <source>
        <dbReference type="Google" id="ProtNLM"/>
    </source>
</evidence>
<protein>
    <recommendedName>
        <fullName evidence="3">ATPase</fullName>
    </recommendedName>
</protein>
<dbReference type="AlphaFoldDB" id="A0A4Y1WRT2"/>
<evidence type="ECO:0000313" key="1">
    <source>
        <dbReference type="EMBL" id="BBL02748.1"/>
    </source>
</evidence>
<proteinExistence type="predicted"/>
<sequence length="179" mass="20666">MGNMFANASRPFYQSVSMMYLECIGLSEYENFARRHFENSGRKIGQGVVADIYDRFDGVTWYVQKMLNMLYGITPERGECRAEMLPEALGNILDSYKYTYQEILFRLPERQKELLIAISKEGAARAVTSGEFVQKYSLPSPSSVQAALKGLLEKDFVTHEQGVYRIYDKFFGIWLNKNY</sequence>
<gene>
    <name evidence="1" type="ORF">A5CBH24_00610</name>
</gene>
<evidence type="ECO:0000313" key="2">
    <source>
        <dbReference type="Proteomes" id="UP000318946"/>
    </source>
</evidence>
<name>A0A4Y1WRT2_9BACT</name>
<reference evidence="2" key="1">
    <citation type="submission" date="2019-06" db="EMBL/GenBank/DDBJ databases">
        <title>Alistipes onderdonkii subsp. vulgaris subsp. nov., Alistipes dispar sp. nov. and Alistipes communis sp. nov., isolated from human faeces, and creation of Alistipes onderdonkii subsp. onderdonkii subsp. nov.</title>
        <authorList>
            <person name="Sakamoto M."/>
            <person name="Ikeyama N."/>
            <person name="Ogata Y."/>
            <person name="Suda W."/>
            <person name="Iino T."/>
            <person name="Hattori M."/>
            <person name="Ohkuma M."/>
        </authorList>
    </citation>
    <scope>NUCLEOTIDE SEQUENCE [LARGE SCALE GENOMIC DNA]</scope>
    <source>
        <strain evidence="2">5CBH24</strain>
    </source>
</reference>
<accession>A0A4Y1WRT2</accession>
<dbReference type="PANTHER" id="PTHR34301:SF8">
    <property type="entry name" value="ATPASE DOMAIN-CONTAINING PROTEIN"/>
    <property type="match status" value="1"/>
</dbReference>
<organism evidence="1 2">
    <name type="scientific">Alistipes communis</name>
    <dbReference type="NCBI Taxonomy" id="2585118"/>
    <lineage>
        <taxon>Bacteria</taxon>
        <taxon>Pseudomonadati</taxon>
        <taxon>Bacteroidota</taxon>
        <taxon>Bacteroidia</taxon>
        <taxon>Bacteroidales</taxon>
        <taxon>Rikenellaceae</taxon>
        <taxon>Alistipes</taxon>
    </lineage>
</organism>